<dbReference type="InterPro" id="IPR012341">
    <property type="entry name" value="6hp_glycosidase-like_sf"/>
</dbReference>
<name>A0A3P3XKH2_9SPIR</name>
<dbReference type="GO" id="GO:0005980">
    <property type="term" value="P:glycogen catabolic process"/>
    <property type="evidence" value="ECO:0007669"/>
    <property type="project" value="InterPro"/>
</dbReference>
<dbReference type="GO" id="GO:0004134">
    <property type="term" value="F:4-alpha-glucanotransferase activity"/>
    <property type="evidence" value="ECO:0007669"/>
    <property type="project" value="InterPro"/>
</dbReference>
<evidence type="ECO:0000256" key="1">
    <source>
        <dbReference type="SAM" id="MobiDB-lite"/>
    </source>
</evidence>
<dbReference type="InterPro" id="IPR032790">
    <property type="entry name" value="GDE_C"/>
</dbReference>
<dbReference type="PANTHER" id="PTHR10569:SF2">
    <property type="entry name" value="GLYCOGEN DEBRANCHING ENZYME"/>
    <property type="match status" value="1"/>
</dbReference>
<dbReference type="Gene3D" id="1.50.10.10">
    <property type="match status" value="1"/>
</dbReference>
<gene>
    <name evidence="3" type="ORF">SPIROBIBN47_350060</name>
</gene>
<organism evidence="3">
    <name type="scientific">uncultured spirochete</name>
    <dbReference type="NCBI Taxonomy" id="156406"/>
    <lineage>
        <taxon>Bacteria</taxon>
        <taxon>Pseudomonadati</taxon>
        <taxon>Spirochaetota</taxon>
        <taxon>Spirochaetia</taxon>
        <taxon>Spirochaetales</taxon>
        <taxon>environmental samples</taxon>
    </lineage>
</organism>
<dbReference type="InterPro" id="IPR010401">
    <property type="entry name" value="AGL/Gdb1"/>
</dbReference>
<evidence type="ECO:0000259" key="2">
    <source>
        <dbReference type="Pfam" id="PF06202"/>
    </source>
</evidence>
<feature type="region of interest" description="Disordered" evidence="1">
    <location>
        <begin position="114"/>
        <end position="133"/>
    </location>
</feature>
<dbReference type="InterPro" id="IPR008928">
    <property type="entry name" value="6-hairpin_glycosidase_sf"/>
</dbReference>
<dbReference type="EMBL" id="FWDM01000029">
    <property type="protein sequence ID" value="SLM14751.1"/>
    <property type="molecule type" value="Genomic_DNA"/>
</dbReference>
<dbReference type="AlphaFoldDB" id="A0A3P3XKH2"/>
<reference evidence="3" key="1">
    <citation type="submission" date="2017-02" db="EMBL/GenBank/DDBJ databases">
        <authorList>
            <person name="Regsiter A."/>
            <person name="William W."/>
        </authorList>
    </citation>
    <scope>NUCLEOTIDE SEQUENCE</scope>
    <source>
        <strain evidence="3">Bib</strain>
    </source>
</reference>
<dbReference type="Pfam" id="PF06202">
    <property type="entry name" value="GDE_C"/>
    <property type="match status" value="1"/>
</dbReference>
<sequence length="832" mass="91975">MNQNWKEFLTIDIAPGENRRIAWADKVGGFLDLMSASPCAGEGYVHGQESRLKDVLEVSGRTIRSRNLCHVQVLPGEVAFSKEKAGGTKNILRLALLMEADAFWIELDTSQASERADGPTSADAFAIESDGNRGTVEGGGRSVCLVLPEAQAGEADWPQPHEYRYTAFSLWASAGIEIAIASRQPFAIDQSPLESEVQIPHGFGTIRVEFSVPRDAYGADVPGRLAGHNHTLYIAWGKNAEEALTRALQLAAEDAIQHHRAATSDILSSMDIATGNDEFDKALRWAAFSGWSLVTREYGLGIWAGLPWFRDNWGRDTFIALPGILLVTGHFAEAREIIRTFANRQNTDPTSPDFGRIPNRWRSPDDVIFNTADGTLWFIREVWEYVQYTGDTAFALEMKPFLDRALTADITRSDEHGFLQHGDADTWMDARIRGKEAWSPRGDRAVEIQALFYTALLCGARIAELAGDFGHAAHYREAASKLRSSFLHYFWRPEANRLADRLYSHSEEADLRVRPNGCIALAASAILPEEQALLPIEIEAVVLADCVSRLVYPYGVASLWQEDPLFHGRHDGSPLYHKDAAYHNGTIWGWNAGPVIQELLKFGQISLAQSLAAELARQILHDGAAGTMSENLDAMPGPDGKPVPSGAYSQAWSVSEFVRTAFQSFLGFMPRLADGELIAAPYPGFSGTVKFGTDQQLYIAASRGNSIFEYQIEWLGEIGADSSLELHLHIATNKGIIKAAIPIRQGQRLHLRYDEASGKMHSVSSYPPLKQAHSVIETRLVIPIQPAFKNLHFASPHLPPWNKPAREPQYLERIILGSADTANPAVYLIKRC</sequence>
<feature type="domain" description="Glycogen debranching enzyme C-terminal" evidence="2">
    <location>
        <begin position="296"/>
        <end position="659"/>
    </location>
</feature>
<evidence type="ECO:0000313" key="3">
    <source>
        <dbReference type="EMBL" id="SLM14751.1"/>
    </source>
</evidence>
<dbReference type="SUPFAM" id="SSF48208">
    <property type="entry name" value="Six-hairpin glycosidases"/>
    <property type="match status" value="1"/>
</dbReference>
<protein>
    <submittedName>
        <fullName evidence="3">Pullulanase, type I</fullName>
    </submittedName>
</protein>
<accession>A0A3P3XKH2</accession>
<dbReference type="GO" id="GO:0004135">
    <property type="term" value="F:amylo-alpha-1,6-glucosidase activity"/>
    <property type="evidence" value="ECO:0007669"/>
    <property type="project" value="InterPro"/>
</dbReference>
<proteinExistence type="predicted"/>
<dbReference type="PANTHER" id="PTHR10569">
    <property type="entry name" value="GLYCOGEN DEBRANCHING ENZYME"/>
    <property type="match status" value="1"/>
</dbReference>